<comment type="subcellular location">
    <subcellularLocation>
        <location evidence="1">Cell membrane</location>
    </subcellularLocation>
    <subcellularLocation>
        <location evidence="11">Endomembrane system</location>
        <topology evidence="11">Single-pass membrane protein</topology>
    </subcellularLocation>
</comment>
<dbReference type="InterPro" id="IPR032675">
    <property type="entry name" value="LRR_dom_sf"/>
</dbReference>
<dbReference type="SUPFAM" id="SSF52058">
    <property type="entry name" value="L domain-like"/>
    <property type="match status" value="2"/>
</dbReference>
<keyword evidence="6" id="KW-0677">Repeat</keyword>
<organism evidence="12 13">
    <name type="scientific">Neodiprion lecontei</name>
    <name type="common">Redheaded pine sawfly</name>
    <dbReference type="NCBI Taxonomy" id="441921"/>
    <lineage>
        <taxon>Eukaryota</taxon>
        <taxon>Metazoa</taxon>
        <taxon>Ecdysozoa</taxon>
        <taxon>Arthropoda</taxon>
        <taxon>Hexapoda</taxon>
        <taxon>Insecta</taxon>
        <taxon>Pterygota</taxon>
        <taxon>Neoptera</taxon>
        <taxon>Endopterygota</taxon>
        <taxon>Hymenoptera</taxon>
        <taxon>Tenthredinoidea</taxon>
        <taxon>Diprionidae</taxon>
        <taxon>Diprioninae</taxon>
        <taxon>Neodiprion</taxon>
    </lineage>
</organism>
<dbReference type="PANTHER" id="PTHR48052">
    <property type="entry name" value="UNNAMED PRODUCT"/>
    <property type="match status" value="1"/>
</dbReference>
<keyword evidence="5" id="KW-0732">Signal</keyword>
<evidence type="ECO:0000256" key="11">
    <source>
        <dbReference type="ARBA" id="ARBA00037847"/>
    </source>
</evidence>
<dbReference type="Gene3D" id="3.80.10.10">
    <property type="entry name" value="Ribonuclease Inhibitor"/>
    <property type="match status" value="4"/>
</dbReference>
<keyword evidence="8" id="KW-0472">Membrane</keyword>
<evidence type="ECO:0000256" key="9">
    <source>
        <dbReference type="ARBA" id="ARBA00023170"/>
    </source>
</evidence>
<evidence type="ECO:0000256" key="7">
    <source>
        <dbReference type="ARBA" id="ARBA00022989"/>
    </source>
</evidence>
<keyword evidence="7" id="KW-1133">Transmembrane helix</keyword>
<evidence type="ECO:0000313" key="13">
    <source>
        <dbReference type="RefSeq" id="XP_046593053.1"/>
    </source>
</evidence>
<evidence type="ECO:0000256" key="4">
    <source>
        <dbReference type="ARBA" id="ARBA00022692"/>
    </source>
</evidence>
<dbReference type="PRINTS" id="PR00019">
    <property type="entry name" value="LEURICHRPT"/>
</dbReference>
<dbReference type="PROSITE" id="PS51450">
    <property type="entry name" value="LRR"/>
    <property type="match status" value="10"/>
</dbReference>
<keyword evidence="12" id="KW-1185">Reference proteome</keyword>
<dbReference type="GeneID" id="107226494"/>
<dbReference type="InterPro" id="IPR003591">
    <property type="entry name" value="Leu-rich_rpt_typical-subtyp"/>
</dbReference>
<keyword evidence="2" id="KW-1003">Cell membrane</keyword>
<proteinExistence type="predicted"/>
<protein>
    <submittedName>
        <fullName evidence="13">Leucine-rich repeat-containing protein 40 isoform X1</fullName>
    </submittedName>
</protein>
<accession>A0ABM3FYG2</accession>
<evidence type="ECO:0000313" key="12">
    <source>
        <dbReference type="Proteomes" id="UP000829291"/>
    </source>
</evidence>
<dbReference type="Proteomes" id="UP000829291">
    <property type="component" value="Chromosome 4"/>
</dbReference>
<evidence type="ECO:0000256" key="1">
    <source>
        <dbReference type="ARBA" id="ARBA00004236"/>
    </source>
</evidence>
<keyword evidence="4" id="KW-0812">Transmembrane</keyword>
<reference evidence="13" key="1">
    <citation type="submission" date="2025-08" db="UniProtKB">
        <authorList>
            <consortium name="RefSeq"/>
        </authorList>
    </citation>
    <scope>IDENTIFICATION</scope>
    <source>
        <tissue evidence="13">Thorax and Abdomen</tissue>
    </source>
</reference>
<dbReference type="RefSeq" id="XP_046593053.1">
    <property type="nucleotide sequence ID" value="XM_046737097.1"/>
</dbReference>
<gene>
    <name evidence="13" type="primary">LOC107226494</name>
</gene>
<evidence type="ECO:0000256" key="6">
    <source>
        <dbReference type="ARBA" id="ARBA00022737"/>
    </source>
</evidence>
<keyword evidence="10" id="KW-0325">Glycoprotein</keyword>
<evidence type="ECO:0000256" key="5">
    <source>
        <dbReference type="ARBA" id="ARBA00022729"/>
    </source>
</evidence>
<name>A0ABM3FYG2_NEOLC</name>
<evidence type="ECO:0000256" key="8">
    <source>
        <dbReference type="ARBA" id="ARBA00023136"/>
    </source>
</evidence>
<evidence type="ECO:0000256" key="10">
    <source>
        <dbReference type="ARBA" id="ARBA00023180"/>
    </source>
</evidence>
<keyword evidence="9" id="KW-0675">Receptor</keyword>
<evidence type="ECO:0000256" key="3">
    <source>
        <dbReference type="ARBA" id="ARBA00022614"/>
    </source>
</evidence>
<dbReference type="SMART" id="SM00369">
    <property type="entry name" value="LRR_TYP"/>
    <property type="match status" value="13"/>
</dbReference>
<dbReference type="PANTHER" id="PTHR48052:SF8">
    <property type="entry name" value="LRR RECEPTOR-LIKE SERINE_THREONINE-PROTEIN KINASE FLS2"/>
    <property type="match status" value="1"/>
</dbReference>
<dbReference type="InterPro" id="IPR001611">
    <property type="entry name" value="Leu-rich_rpt"/>
</dbReference>
<evidence type="ECO:0000256" key="2">
    <source>
        <dbReference type="ARBA" id="ARBA00022475"/>
    </source>
</evidence>
<keyword evidence="3" id="KW-0433">Leucine-rich repeat</keyword>
<dbReference type="Pfam" id="PF13855">
    <property type="entry name" value="LRR_8"/>
    <property type="match status" value="4"/>
</dbReference>
<sequence length="608" mass="68827">MNYAGRNRSNYRAVFKSRTQKDDDTELSESDIISARTSGQLNLSAKGLSSVPARVWHLNELTNEELKKLDMTLDCDEGKERWWEHEQLKILKLSSNSLTELDSRVQYLTELNVLDLHDNIIEDLPLEIGYLNKLRNLNLASNKIQTLPLNIYKLCELRFLDIANNVLKELDPGIGDLVMLEHLNLSCNNLTTLPVGMGYLVRLVTLDLSHNMLKELPPDIMSMRALKKLDVSVNQLQDVPPMGELRRIEVLMLHTNNLSTSPDTNGCTALCELHLGNNKISEIDVLSLESMGHLKTLILGNNKIEMIPEEIVQLCNLERLDLSNNNIVKVICSIPSCICFMPNLHTLLIDGNNIRNIRRDVIQCGTSRLLRYLRESMSVQDLGSNMMYLPFSKTPGQLPDKYALKNGKYLSLANQNLGEIPDSIAQDAFEAEVTSIDLSKNQFKEFPLSLFIVTTVKELKVACNRLQCLPDLVGDKFKHLQFMDISNNQLSSLPDSIAMLIHLREINLAYNRFVDIPECIYDVPGLEILIANNNKIEKIDVMHLSKLKRLANLDLSNNNIGNVPPELGNLKQLKYLALSGNCFKQPRHTTLSKSTEEILAYLRDRIST</sequence>
<dbReference type="SMART" id="SM00364">
    <property type="entry name" value="LRR_BAC"/>
    <property type="match status" value="10"/>
</dbReference>